<evidence type="ECO:0000256" key="1">
    <source>
        <dbReference type="ARBA" id="ARBA00004651"/>
    </source>
</evidence>
<sequence length="331" mass="34937">MTPDLMIAGVMLVALILYTLTGGADFGGGVWELLAGGPRKDAQRRLIDVSIQPIWEANHVWLILLIVLLFVCFPAAFAAVCTALHVPLALMLVGIVLRGSAFVFSHYDPLHGRGALRWGGVFALASLVTPVTLGIVLGALGSGFEVDPRTGFVATDFVSQWLAPYPFAVGLFTLALFAFLAAVYLVCEADDPLLRADFRARALASAAVVGASALLAFLVAPPAIRHDLSASSWATPLHLATGLAAVAAIVALWTRRDRLARACAMAQVTLIVVGWAVAQYPYLAHPGYTIAGTAAPVSVLTPLLVALALGGLVLFPSLAYLFVVFKRRRAA</sequence>
<keyword evidence="4 7" id="KW-0812">Transmembrane</keyword>
<evidence type="ECO:0000313" key="8">
    <source>
        <dbReference type="EMBL" id="MBZ5715498.1"/>
    </source>
</evidence>
<proteinExistence type="inferred from homology"/>
<keyword evidence="9" id="KW-1185">Reference proteome</keyword>
<dbReference type="PANTHER" id="PTHR43141:SF4">
    <property type="entry name" value="CYTOCHROME BD2 SUBUNIT II"/>
    <property type="match status" value="1"/>
</dbReference>
<evidence type="ECO:0000256" key="2">
    <source>
        <dbReference type="ARBA" id="ARBA00007543"/>
    </source>
</evidence>
<evidence type="ECO:0000256" key="5">
    <source>
        <dbReference type="ARBA" id="ARBA00022989"/>
    </source>
</evidence>
<keyword evidence="6 7" id="KW-0472">Membrane</keyword>
<feature type="transmembrane region" description="Helical" evidence="7">
    <location>
        <begin position="265"/>
        <end position="283"/>
    </location>
</feature>
<dbReference type="Proteomes" id="UP001139031">
    <property type="component" value="Unassembled WGS sequence"/>
</dbReference>
<feature type="transmembrane region" description="Helical" evidence="7">
    <location>
        <begin position="303"/>
        <end position="325"/>
    </location>
</feature>
<feature type="transmembrane region" description="Helical" evidence="7">
    <location>
        <begin position="233"/>
        <end position="253"/>
    </location>
</feature>
<keyword evidence="5 7" id="KW-1133">Transmembrane helix</keyword>
<evidence type="ECO:0000256" key="6">
    <source>
        <dbReference type="ARBA" id="ARBA00023136"/>
    </source>
</evidence>
<feature type="transmembrane region" description="Helical" evidence="7">
    <location>
        <begin position="60"/>
        <end position="80"/>
    </location>
</feature>
<evidence type="ECO:0000313" key="9">
    <source>
        <dbReference type="Proteomes" id="UP001139031"/>
    </source>
</evidence>
<keyword evidence="3" id="KW-1003">Cell membrane</keyword>
<dbReference type="Pfam" id="PF02322">
    <property type="entry name" value="Cyt_bd_oxida_II"/>
    <property type="match status" value="1"/>
</dbReference>
<evidence type="ECO:0000256" key="7">
    <source>
        <dbReference type="SAM" id="Phobius"/>
    </source>
</evidence>
<comment type="caution">
    <text evidence="8">The sequence shown here is derived from an EMBL/GenBank/DDBJ whole genome shotgun (WGS) entry which is preliminary data.</text>
</comment>
<feature type="transmembrane region" description="Helical" evidence="7">
    <location>
        <begin position="119"/>
        <end position="144"/>
    </location>
</feature>
<dbReference type="InterPro" id="IPR003317">
    <property type="entry name" value="Cyt-d_oxidase_su2"/>
</dbReference>
<dbReference type="EMBL" id="JAIRAU010000057">
    <property type="protein sequence ID" value="MBZ5715498.1"/>
    <property type="molecule type" value="Genomic_DNA"/>
</dbReference>
<comment type="similarity">
    <text evidence="2">Belongs to the cytochrome ubiquinol oxidase subunit 2 family.</text>
</comment>
<reference evidence="8" key="1">
    <citation type="submission" date="2021-08" db="EMBL/GenBank/DDBJ databases">
        <authorList>
            <person name="Stevens D.C."/>
        </authorList>
    </citation>
    <scope>NUCLEOTIDE SEQUENCE</scope>
    <source>
        <strain evidence="8">DSM 53165</strain>
    </source>
</reference>
<accession>A0ABS7U4K3</accession>
<evidence type="ECO:0000256" key="4">
    <source>
        <dbReference type="ARBA" id="ARBA00022692"/>
    </source>
</evidence>
<gene>
    <name evidence="8" type="ORF">K7C98_40205</name>
</gene>
<dbReference type="RefSeq" id="WP_224197238.1">
    <property type="nucleotide sequence ID" value="NZ_JAIRAU010000057.1"/>
</dbReference>
<feature type="transmembrane region" description="Helical" evidence="7">
    <location>
        <begin position="86"/>
        <end position="107"/>
    </location>
</feature>
<feature type="transmembrane region" description="Helical" evidence="7">
    <location>
        <begin position="164"/>
        <end position="186"/>
    </location>
</feature>
<protein>
    <submittedName>
        <fullName evidence="8">Cytochrome d ubiquinol oxidase subunit II</fullName>
    </submittedName>
</protein>
<feature type="transmembrane region" description="Helical" evidence="7">
    <location>
        <begin position="6"/>
        <end position="35"/>
    </location>
</feature>
<comment type="subcellular location">
    <subcellularLocation>
        <location evidence="1">Cell membrane</location>
        <topology evidence="1">Multi-pass membrane protein</topology>
    </subcellularLocation>
</comment>
<organism evidence="8 9">
    <name type="scientific">Nannocystis pusilla</name>
    <dbReference type="NCBI Taxonomy" id="889268"/>
    <lineage>
        <taxon>Bacteria</taxon>
        <taxon>Pseudomonadati</taxon>
        <taxon>Myxococcota</taxon>
        <taxon>Polyangia</taxon>
        <taxon>Nannocystales</taxon>
        <taxon>Nannocystaceae</taxon>
        <taxon>Nannocystis</taxon>
    </lineage>
</organism>
<feature type="transmembrane region" description="Helical" evidence="7">
    <location>
        <begin position="198"/>
        <end position="221"/>
    </location>
</feature>
<evidence type="ECO:0000256" key="3">
    <source>
        <dbReference type="ARBA" id="ARBA00022475"/>
    </source>
</evidence>
<dbReference type="PANTHER" id="PTHR43141">
    <property type="entry name" value="CYTOCHROME BD2 SUBUNIT II"/>
    <property type="match status" value="1"/>
</dbReference>
<name>A0ABS7U4K3_9BACT</name>